<dbReference type="AlphaFoldDB" id="D9XYI7"/>
<name>D9XYI7_9ACTN</name>
<reference evidence="3" key="1">
    <citation type="submission" date="2009-02" db="EMBL/GenBank/DDBJ databases">
        <title>Annotation of Streptomyces griseoflavus strain Tu4000.</title>
        <authorList>
            <consortium name="The Broad Institute Genome Sequencing Platform"/>
            <consortium name="Broad Institute Microbial Sequencing Center"/>
            <person name="Fischbach M."/>
            <person name="Godfrey P."/>
            <person name="Ward D."/>
            <person name="Young S."/>
            <person name="Zeng Q."/>
            <person name="Koehrsen M."/>
            <person name="Alvarado L."/>
            <person name="Berlin A.M."/>
            <person name="Bochicchio J."/>
            <person name="Borenstein D."/>
            <person name="Chapman S.B."/>
            <person name="Chen Z."/>
            <person name="Engels R."/>
            <person name="Freedman E."/>
            <person name="Gellesch M."/>
            <person name="Goldberg J."/>
            <person name="Griggs A."/>
            <person name="Gujja S."/>
            <person name="Heilman E.R."/>
            <person name="Heiman D.I."/>
            <person name="Hepburn T.A."/>
            <person name="Howarth C."/>
            <person name="Jen D."/>
            <person name="Larson L."/>
            <person name="Lewis B."/>
            <person name="Mehta T."/>
            <person name="Park D."/>
            <person name="Pearson M."/>
            <person name="Richards J."/>
            <person name="Roberts A."/>
            <person name="Saif S."/>
            <person name="Shea T.D."/>
            <person name="Shenoy N."/>
            <person name="Sisk P."/>
            <person name="Stolte C."/>
            <person name="Sykes S.N."/>
            <person name="Thomson T."/>
            <person name="Walk T."/>
            <person name="White J."/>
            <person name="Yandava C."/>
            <person name="Straight P."/>
            <person name="Clardy J."/>
            <person name="Hung D."/>
            <person name="Kolter R."/>
            <person name="Mekalanos J."/>
            <person name="Walker S."/>
            <person name="Walsh C.T."/>
            <person name="Wieland-Brown L.C."/>
            <person name="Haas B."/>
            <person name="Nusbaum C."/>
            <person name="Birren B."/>
        </authorList>
    </citation>
    <scope>NUCLEOTIDE SEQUENCE [LARGE SCALE GENOMIC DNA]</scope>
    <source>
        <strain evidence="3">Tu4000</strain>
    </source>
</reference>
<feature type="compositionally biased region" description="Low complexity" evidence="2">
    <location>
        <begin position="787"/>
        <end position="802"/>
    </location>
</feature>
<dbReference type="EMBL" id="GG657758">
    <property type="protein sequence ID" value="EFL37217.1"/>
    <property type="molecule type" value="Genomic_DNA"/>
</dbReference>
<protein>
    <submittedName>
        <fullName evidence="3">Uncharacterized protein</fullName>
    </submittedName>
</protein>
<sequence length="901" mass="97016">MSRALRKPPFRGSGSAPSLRWWTRRGRRSSPVRAQCVAVTAARAGAPWTGVPVPRVRVALGRTAGCVRSHPGSCGLPGEGLSASMSTRKFPAGPFSYPTTPEWAENLVEAIANTCAAEGFAPVPRQAVLEGLAPALGQGEAKRVIERRRDGRFLLPTAYHVEQRGTDGALLVLKVDLHGAATLPWVINDRTRSAWLHPSGENQERLEDLVEQQQLVAAWTVGVERAKTARRALASTAAPEEKDAALAAVAVAEKELARAQEELKACERALGGRRPLPVVRAVTQDGVPMAALTTEPVSAAMAAEVQRYAVDVLRRRARQRSYDLAESLVQEGQRESTVVVLQRTPVVDGDGDVRYVWRGQHATGANRSDARLEIFGLSAQQSLTGVPQSVLRLPGEEENRRLVVRGLGEILRRISALLNAEYAAPDRDEDGRAQRAVRIAQVSSRVVIGAKRPERLEESLRQLNVNEHLRGQLDYEDMDRSLGLWSTLVKAYQAAGLLGDLLAREVAQGRMPAGELDEDAVADALVGARALDELAVLLTPGDEVSAMTLRDVAVRCATVMLFPPVPPRPENLAPRAAMPTGRYWPVVRAALQEASWGQVNGSTAKRRTEIWAAVTAQHFLRPGPLAAAERLFGKPEVQFGVRPDARSLVSLVTACRQGDDAAWEILVRRHLLPGLISGAEPFVAPNEGSFQSADRKGERRAPANSVQALVNAWTNPPESVTRDLLMAFAVAVLRAPDSPAGEGLAPGTFWAPDAHGDPREGVLADKEWFDTLFPQTSVRRTRRPQPSSADSTSSAAIDSGGDTVELAEEVPESALARMTRLRAELASLVASSTVNAAAVAEEISQLLETVEGAVRAREASGAPEEPAEVQKLYMREFAGIKADAGKIGPLLDRAALAVMSL</sequence>
<dbReference type="eggNOG" id="ENOG5031CGE">
    <property type="taxonomic scope" value="Bacteria"/>
</dbReference>
<organism evidence="3 4">
    <name type="scientific">Streptomyces griseoflavus Tu4000</name>
    <dbReference type="NCBI Taxonomy" id="467200"/>
    <lineage>
        <taxon>Bacteria</taxon>
        <taxon>Bacillati</taxon>
        <taxon>Actinomycetota</taxon>
        <taxon>Actinomycetes</taxon>
        <taxon>Kitasatosporales</taxon>
        <taxon>Streptomycetaceae</taxon>
        <taxon>Streptomyces</taxon>
    </lineage>
</organism>
<accession>D9XYI7</accession>
<evidence type="ECO:0000313" key="4">
    <source>
        <dbReference type="Proteomes" id="UP000002968"/>
    </source>
</evidence>
<feature type="coiled-coil region" evidence="1">
    <location>
        <begin position="242"/>
        <end position="269"/>
    </location>
</feature>
<dbReference type="STRING" id="467200.SSRG_00021"/>
<evidence type="ECO:0000256" key="2">
    <source>
        <dbReference type="SAM" id="MobiDB-lite"/>
    </source>
</evidence>
<proteinExistence type="predicted"/>
<evidence type="ECO:0000256" key="1">
    <source>
        <dbReference type="SAM" id="Coils"/>
    </source>
</evidence>
<keyword evidence="1" id="KW-0175">Coiled coil</keyword>
<keyword evidence="4" id="KW-1185">Reference proteome</keyword>
<feature type="region of interest" description="Disordered" evidence="2">
    <location>
        <begin position="775"/>
        <end position="804"/>
    </location>
</feature>
<gene>
    <name evidence="3" type="ORF">SSRG_00021</name>
</gene>
<dbReference type="Proteomes" id="UP000002968">
    <property type="component" value="Unassembled WGS sequence"/>
</dbReference>
<dbReference type="HOGENOM" id="CLU_337673_0_0_11"/>
<evidence type="ECO:0000313" key="3">
    <source>
        <dbReference type="EMBL" id="EFL37217.1"/>
    </source>
</evidence>